<evidence type="ECO:0000256" key="5">
    <source>
        <dbReference type="ARBA" id="ARBA00022692"/>
    </source>
</evidence>
<evidence type="ECO:0000256" key="6">
    <source>
        <dbReference type="ARBA" id="ARBA00022723"/>
    </source>
</evidence>
<evidence type="ECO:0000313" key="15">
    <source>
        <dbReference type="Proteomes" id="UP001501000"/>
    </source>
</evidence>
<evidence type="ECO:0000256" key="1">
    <source>
        <dbReference type="ARBA" id="ARBA00004651"/>
    </source>
</evidence>
<keyword evidence="9" id="KW-0408">Iron</keyword>
<evidence type="ECO:0000259" key="13">
    <source>
        <dbReference type="Pfam" id="PF01292"/>
    </source>
</evidence>
<evidence type="ECO:0000256" key="8">
    <source>
        <dbReference type="ARBA" id="ARBA00022989"/>
    </source>
</evidence>
<dbReference type="Proteomes" id="UP001501000">
    <property type="component" value="Unassembled WGS sequence"/>
</dbReference>
<accession>A0ABP7L860</accession>
<protein>
    <recommendedName>
        <fullName evidence="13">Cytochrome b561 bacterial/Ni-hydrogenase domain-containing protein</fullName>
    </recommendedName>
</protein>
<feature type="transmembrane region" description="Helical" evidence="12">
    <location>
        <begin position="102"/>
        <end position="119"/>
    </location>
</feature>
<keyword evidence="10 12" id="KW-0472">Membrane</keyword>
<dbReference type="PANTHER" id="PTHR30529:SF1">
    <property type="entry name" value="CYTOCHROME B561 HOMOLOG 2"/>
    <property type="match status" value="1"/>
</dbReference>
<organism evidence="14 15">
    <name type="scientific">Streptomyces gulbargensis</name>
    <dbReference type="NCBI Taxonomy" id="364901"/>
    <lineage>
        <taxon>Bacteria</taxon>
        <taxon>Bacillati</taxon>
        <taxon>Actinomycetota</taxon>
        <taxon>Actinomycetes</taxon>
        <taxon>Kitasatosporales</taxon>
        <taxon>Streptomycetaceae</taxon>
        <taxon>Streptomyces</taxon>
    </lineage>
</organism>
<dbReference type="InterPro" id="IPR011577">
    <property type="entry name" value="Cyt_b561_bac/Ni-Hgenase"/>
</dbReference>
<evidence type="ECO:0000256" key="10">
    <source>
        <dbReference type="ARBA" id="ARBA00023136"/>
    </source>
</evidence>
<keyword evidence="6" id="KW-0479">Metal-binding</keyword>
<evidence type="ECO:0000256" key="7">
    <source>
        <dbReference type="ARBA" id="ARBA00022982"/>
    </source>
</evidence>
<keyword evidence="15" id="KW-1185">Reference proteome</keyword>
<comment type="caution">
    <text evidence="14">The sequence shown here is derived from an EMBL/GenBank/DDBJ whole genome shotgun (WGS) entry which is preliminary data.</text>
</comment>
<dbReference type="PANTHER" id="PTHR30529">
    <property type="entry name" value="CYTOCHROME B561"/>
    <property type="match status" value="1"/>
</dbReference>
<comment type="subcellular location">
    <subcellularLocation>
        <location evidence="1">Cell membrane</location>
        <topology evidence="1">Multi-pass membrane protein</topology>
    </subcellularLocation>
</comment>
<dbReference type="SUPFAM" id="SSF81342">
    <property type="entry name" value="Transmembrane di-heme cytochromes"/>
    <property type="match status" value="1"/>
</dbReference>
<dbReference type="InterPro" id="IPR016174">
    <property type="entry name" value="Di-haem_cyt_TM"/>
</dbReference>
<comment type="similarity">
    <text evidence="11">Belongs to the cytochrome b561 family.</text>
</comment>
<evidence type="ECO:0000256" key="9">
    <source>
        <dbReference type="ARBA" id="ARBA00023004"/>
    </source>
</evidence>
<evidence type="ECO:0000256" key="12">
    <source>
        <dbReference type="SAM" id="Phobius"/>
    </source>
</evidence>
<dbReference type="InterPro" id="IPR052168">
    <property type="entry name" value="Cytochrome_b561_oxidase"/>
</dbReference>
<sequence>MTKLLHWTVVLAFAAQFVLGYALDASESGRGRGRGEGPGRGRGGGFPAFGEDGPLTAHILLGVTIVLLGAVRLVLRRRLPLPPWAPTLSAAERRLAHRTETALYALTFAVPATGLVLLASGDDLLWLHVTAHLAFFAALAAHVGLVLKHQLVDRDRLLRRML</sequence>
<gene>
    <name evidence="14" type="ORF">GCM10022244_03520</name>
</gene>
<keyword evidence="8 12" id="KW-1133">Transmembrane helix</keyword>
<proteinExistence type="inferred from homology"/>
<feature type="transmembrane region" description="Helical" evidence="12">
    <location>
        <begin position="125"/>
        <end position="147"/>
    </location>
</feature>
<name>A0ABP7L860_9ACTN</name>
<evidence type="ECO:0000256" key="11">
    <source>
        <dbReference type="ARBA" id="ARBA00037975"/>
    </source>
</evidence>
<evidence type="ECO:0000256" key="2">
    <source>
        <dbReference type="ARBA" id="ARBA00022448"/>
    </source>
</evidence>
<evidence type="ECO:0000256" key="3">
    <source>
        <dbReference type="ARBA" id="ARBA00022475"/>
    </source>
</evidence>
<reference evidence="15" key="1">
    <citation type="journal article" date="2019" name="Int. J. Syst. Evol. Microbiol.">
        <title>The Global Catalogue of Microorganisms (GCM) 10K type strain sequencing project: providing services to taxonomists for standard genome sequencing and annotation.</title>
        <authorList>
            <consortium name="The Broad Institute Genomics Platform"/>
            <consortium name="The Broad Institute Genome Sequencing Center for Infectious Disease"/>
            <person name="Wu L."/>
            <person name="Ma J."/>
        </authorList>
    </citation>
    <scope>NUCLEOTIDE SEQUENCE [LARGE SCALE GENOMIC DNA]</scope>
    <source>
        <strain evidence="15">JCM 16956</strain>
    </source>
</reference>
<feature type="transmembrane region" description="Helical" evidence="12">
    <location>
        <begin position="55"/>
        <end position="75"/>
    </location>
</feature>
<keyword evidence="2" id="KW-0813">Transport</keyword>
<evidence type="ECO:0000256" key="4">
    <source>
        <dbReference type="ARBA" id="ARBA00022617"/>
    </source>
</evidence>
<keyword evidence="4" id="KW-0349">Heme</keyword>
<evidence type="ECO:0000313" key="14">
    <source>
        <dbReference type="EMBL" id="GAA3896651.1"/>
    </source>
</evidence>
<dbReference type="Pfam" id="PF01292">
    <property type="entry name" value="Ni_hydr_CYTB"/>
    <property type="match status" value="1"/>
</dbReference>
<keyword evidence="5 12" id="KW-0812">Transmembrane</keyword>
<keyword evidence="3" id="KW-1003">Cell membrane</keyword>
<keyword evidence="7" id="KW-0249">Electron transport</keyword>
<dbReference type="EMBL" id="BAABAJ010000001">
    <property type="protein sequence ID" value="GAA3896651.1"/>
    <property type="molecule type" value="Genomic_DNA"/>
</dbReference>
<feature type="domain" description="Cytochrome b561 bacterial/Ni-hydrogenase" evidence="13">
    <location>
        <begin position="2"/>
        <end position="162"/>
    </location>
</feature>